<dbReference type="Proteomes" id="UP001294570">
    <property type="component" value="Unassembled WGS sequence"/>
</dbReference>
<accession>A0ABU5GRZ3</accession>
<keyword evidence="8" id="KW-1185">Reference proteome</keyword>
<evidence type="ECO:0000313" key="8">
    <source>
        <dbReference type="Proteomes" id="UP001294570"/>
    </source>
</evidence>
<keyword evidence="4 6" id="KW-1133">Transmembrane helix</keyword>
<feature type="transmembrane region" description="Helical" evidence="6">
    <location>
        <begin position="43"/>
        <end position="60"/>
    </location>
</feature>
<feature type="transmembrane region" description="Helical" evidence="6">
    <location>
        <begin position="67"/>
        <end position="90"/>
    </location>
</feature>
<proteinExistence type="inferred from homology"/>
<evidence type="ECO:0000313" key="7">
    <source>
        <dbReference type="EMBL" id="MDY7219755.1"/>
    </source>
</evidence>
<evidence type="ECO:0000256" key="4">
    <source>
        <dbReference type="ARBA" id="ARBA00022989"/>
    </source>
</evidence>
<gene>
    <name evidence="7" type="ORF">TOI97_09305</name>
</gene>
<dbReference type="PANTHER" id="PTHR43461">
    <property type="entry name" value="TRANSMEMBRANE PROTEIN 256"/>
    <property type="match status" value="1"/>
</dbReference>
<evidence type="ECO:0000256" key="5">
    <source>
        <dbReference type="ARBA" id="ARBA00023136"/>
    </source>
</evidence>
<feature type="transmembrane region" description="Helical" evidence="6">
    <location>
        <begin position="102"/>
        <end position="120"/>
    </location>
</feature>
<sequence>MVRYWVVVASVFGGLAVLLGAFAAHGLKGVLSSSSLAVLQTGVQYQFIHALALLLVAVLAQQQPSRALQLAAICFAAGVILFSGSLYVLVLTPLMPGLLTPVGGMLLVLGWMSLACSMVSKT</sequence>
<reference evidence="7 8" key="1">
    <citation type="submission" date="2023-12" db="EMBL/GenBank/DDBJ databases">
        <title>Denitrificimonas halotolerans sp. nov.,a novel species isolated from landfill leachate.</title>
        <authorList>
            <person name="Wang S."/>
        </authorList>
    </citation>
    <scope>NUCLEOTIDE SEQUENCE [LARGE SCALE GENOMIC DNA]</scope>
    <source>
        <strain evidence="7 8">JX-1</strain>
    </source>
</reference>
<evidence type="ECO:0000256" key="3">
    <source>
        <dbReference type="ARBA" id="ARBA00022692"/>
    </source>
</evidence>
<comment type="similarity">
    <text evidence="2">Belongs to the UPF0382 family.</text>
</comment>
<dbReference type="PANTHER" id="PTHR43461:SF1">
    <property type="entry name" value="TRANSMEMBRANE PROTEIN 256"/>
    <property type="match status" value="1"/>
</dbReference>
<protein>
    <submittedName>
        <fullName evidence="7">DUF423 domain-containing protein</fullName>
    </submittedName>
</protein>
<comment type="caution">
    <text evidence="7">The sequence shown here is derived from an EMBL/GenBank/DDBJ whole genome shotgun (WGS) entry which is preliminary data.</text>
</comment>
<evidence type="ECO:0000256" key="6">
    <source>
        <dbReference type="SAM" id="Phobius"/>
    </source>
</evidence>
<organism evidence="7 8">
    <name type="scientific">Denitrificimonas halotolerans</name>
    <dbReference type="NCBI Taxonomy" id="3098930"/>
    <lineage>
        <taxon>Bacteria</taxon>
        <taxon>Pseudomonadati</taxon>
        <taxon>Pseudomonadota</taxon>
        <taxon>Gammaproteobacteria</taxon>
        <taxon>Pseudomonadales</taxon>
        <taxon>Pseudomonadaceae</taxon>
        <taxon>Denitrificimonas</taxon>
    </lineage>
</organism>
<dbReference type="InterPro" id="IPR006696">
    <property type="entry name" value="DUF423"/>
</dbReference>
<keyword evidence="3 6" id="KW-0812">Transmembrane</keyword>
<evidence type="ECO:0000256" key="1">
    <source>
        <dbReference type="ARBA" id="ARBA00004141"/>
    </source>
</evidence>
<name>A0ABU5GRZ3_9GAMM</name>
<dbReference type="EMBL" id="JAXIVU010000012">
    <property type="protein sequence ID" value="MDY7219755.1"/>
    <property type="molecule type" value="Genomic_DNA"/>
</dbReference>
<evidence type="ECO:0000256" key="2">
    <source>
        <dbReference type="ARBA" id="ARBA00009694"/>
    </source>
</evidence>
<comment type="subcellular location">
    <subcellularLocation>
        <location evidence="1">Membrane</location>
        <topology evidence="1">Multi-pass membrane protein</topology>
    </subcellularLocation>
</comment>
<keyword evidence="5 6" id="KW-0472">Membrane</keyword>
<dbReference type="RefSeq" id="WP_321553878.1">
    <property type="nucleotide sequence ID" value="NZ_JAXIVU010000012.1"/>
</dbReference>
<dbReference type="Pfam" id="PF04241">
    <property type="entry name" value="DUF423"/>
    <property type="match status" value="1"/>
</dbReference>